<evidence type="ECO:0000259" key="8">
    <source>
        <dbReference type="SMART" id="SM00644"/>
    </source>
</evidence>
<keyword evidence="4 9" id="KW-0378">Hydrolase</keyword>
<dbReference type="GO" id="GO:0009254">
    <property type="term" value="P:peptidoglycan turnover"/>
    <property type="evidence" value="ECO:0007669"/>
    <property type="project" value="TreeGrafter"/>
</dbReference>
<dbReference type="PANTHER" id="PTHR30417:SF1">
    <property type="entry name" value="N-ACETYLMURAMOYL-L-ALANINE AMIDASE AMID"/>
    <property type="match status" value="1"/>
</dbReference>
<feature type="compositionally biased region" description="Polar residues" evidence="6">
    <location>
        <begin position="228"/>
        <end position="239"/>
    </location>
</feature>
<evidence type="ECO:0000256" key="7">
    <source>
        <dbReference type="SAM" id="Phobius"/>
    </source>
</evidence>
<dbReference type="GO" id="GO:0008745">
    <property type="term" value="F:N-acetylmuramoyl-L-alanine amidase activity"/>
    <property type="evidence" value="ECO:0007669"/>
    <property type="project" value="UniProtKB-EC"/>
</dbReference>
<keyword evidence="3" id="KW-0732">Signal</keyword>
<evidence type="ECO:0000256" key="2">
    <source>
        <dbReference type="ARBA" id="ARBA00011901"/>
    </source>
</evidence>
<dbReference type="InterPro" id="IPR036505">
    <property type="entry name" value="Amidase/PGRP_sf"/>
</dbReference>
<dbReference type="SUPFAM" id="SSF53955">
    <property type="entry name" value="Lysozyme-like"/>
    <property type="match status" value="1"/>
</dbReference>
<dbReference type="FunFam" id="3.40.80.10:FF:000006">
    <property type="entry name" value="N-acetylmuramoyl-L-alanine amidase"/>
    <property type="match status" value="1"/>
</dbReference>
<sequence length="937" mass="100017">MKQHRRDRKKRLLIYGVASGVVIAAAAGTAALAAQGTAAPESVAADARLQSQFDSAAREFHVPESVLMAVSYQSSNWDTHDGQPSTTGSYNVMGLTQVTPGDVATPTDRQRLDHLNMSGDPAVMKHFDAKRALKSAPPAVDTSSPRLHTLDEGAKLIDKPATAVRHDPAQSIRAGAALLAKYQHDAKGSLSKDPGQWYAAVARYSQSPDRKGAGLFAKRVFDTVKSGQSDVTADGQQVSLPADPSVNPNTASKVPLASQAALTTTQAPECPSGLACDFKPAAFKQNSSTSDDFGNYNVANRPSGGEDIRYIVIHDTEGSYAGSVASFQNSATYASTHYLIRASDGLVTQMVPTKDEAWHAANKTINMHSIGIEHEGYAIKAGSWYTPSEYESSATLVKYLAARFGIPLDREHIIGHDEVPGVLNANVATQHWDPGPFWDWNHYMSLLGAPTGASGAGGPLKVGQVVRVVPPFTTDNQPTITYGGSTVAKQPANFGYLYTSPSTSSAKIADPYMPSVRSTDGPNWGDKVVAGGEYVVAETKGGWTAIWYGGRKAWFWNSSGQFTSPVGKSGTPVLKAKAGASSIPVYGRAYPEDAAYAGTGVPVQASNSASLTKYSLPAGQAYVQAGPAKAGDYWYAGTFSGTAAHDRTLVTGTTTFYPIRYNHRIAWVKSSDVQVATSTPADPGTDRYNAVARDSSGVLWQYQGTGSATAPFFKRYRVGPGWQQFSAITPLTALRADGTGDMVARDKSGTLWYYRGSSNPSAPFRTKAKVGTGWNQFNGIWGARDLTGDGKPDMVARDTSGMLWLYRGTGTMTRPFLTKQKIGTGWNTYKMMTSTGDLTGDGKPDMVARDASGMLWLYRGTGNAAAPFATRTQIGKGWQVYNTLAGPSDLNRDGIGDLIARDTSGKLWFYRGTGKASAPFATRAEIGTGWQIFNLLV</sequence>
<dbReference type="GO" id="GO:0009253">
    <property type="term" value="P:peptidoglycan catabolic process"/>
    <property type="evidence" value="ECO:0007669"/>
    <property type="project" value="InterPro"/>
</dbReference>
<keyword evidence="5" id="KW-0961">Cell wall biogenesis/degradation</keyword>
<dbReference type="SUPFAM" id="SSF69318">
    <property type="entry name" value="Integrin alpha N-terminal domain"/>
    <property type="match status" value="1"/>
</dbReference>
<evidence type="ECO:0000313" key="10">
    <source>
        <dbReference type="Proteomes" id="UP000670475"/>
    </source>
</evidence>
<dbReference type="PANTHER" id="PTHR30417">
    <property type="entry name" value="N-ACETYLMURAMOYL-L-ALANINE AMIDASE AMID"/>
    <property type="match status" value="1"/>
</dbReference>
<dbReference type="Gene3D" id="2.20.25.650">
    <property type="entry name" value="Tachylectin-2-like"/>
    <property type="match status" value="1"/>
</dbReference>
<name>A0A940MA02_9ACTN</name>
<proteinExistence type="predicted"/>
<dbReference type="CDD" id="cd06583">
    <property type="entry name" value="PGRP"/>
    <property type="match status" value="1"/>
</dbReference>
<feature type="domain" description="N-acetylmuramoyl-L-alanine amidase" evidence="8">
    <location>
        <begin position="296"/>
        <end position="435"/>
    </location>
</feature>
<evidence type="ECO:0000256" key="1">
    <source>
        <dbReference type="ARBA" id="ARBA00001561"/>
    </source>
</evidence>
<feature type="transmembrane region" description="Helical" evidence="7">
    <location>
        <begin position="12"/>
        <end position="34"/>
    </location>
</feature>
<dbReference type="Pfam" id="PF13517">
    <property type="entry name" value="FG-GAP_3"/>
    <property type="match status" value="1"/>
</dbReference>
<dbReference type="GO" id="GO:0071555">
    <property type="term" value="P:cell wall organization"/>
    <property type="evidence" value="ECO:0007669"/>
    <property type="project" value="UniProtKB-KW"/>
</dbReference>
<dbReference type="InterPro" id="IPR002502">
    <property type="entry name" value="Amidase_domain"/>
</dbReference>
<dbReference type="AlphaFoldDB" id="A0A940MA02"/>
<dbReference type="Gene3D" id="3.40.80.10">
    <property type="entry name" value="Peptidoglycan recognition protein-like"/>
    <property type="match status" value="1"/>
</dbReference>
<dbReference type="Pfam" id="PF01510">
    <property type="entry name" value="Amidase_2"/>
    <property type="match status" value="1"/>
</dbReference>
<evidence type="ECO:0000256" key="4">
    <source>
        <dbReference type="ARBA" id="ARBA00022801"/>
    </source>
</evidence>
<keyword evidence="7" id="KW-0812">Transmembrane</keyword>
<gene>
    <name evidence="9" type="ORF">JFN87_06240</name>
</gene>
<feature type="region of interest" description="Disordered" evidence="6">
    <location>
        <begin position="228"/>
        <end position="252"/>
    </location>
</feature>
<dbReference type="InterPro" id="IPR023346">
    <property type="entry name" value="Lysozyme-like_dom_sf"/>
</dbReference>
<comment type="catalytic activity">
    <reaction evidence="1">
        <text>Hydrolyzes the link between N-acetylmuramoyl residues and L-amino acid residues in certain cell-wall glycopeptides.</text>
        <dbReference type="EC" id="3.5.1.28"/>
    </reaction>
</comment>
<dbReference type="EMBL" id="JAGIQL010000015">
    <property type="protein sequence ID" value="MBP0457097.1"/>
    <property type="molecule type" value="Genomic_DNA"/>
</dbReference>
<evidence type="ECO:0000313" key="9">
    <source>
        <dbReference type="EMBL" id="MBP0457097.1"/>
    </source>
</evidence>
<dbReference type="InterPro" id="IPR051206">
    <property type="entry name" value="NAMLAA_amidase_2"/>
</dbReference>
<dbReference type="InterPro" id="IPR028994">
    <property type="entry name" value="Integrin_alpha_N"/>
</dbReference>
<dbReference type="SMART" id="SM00644">
    <property type="entry name" value="Ami_2"/>
    <property type="match status" value="1"/>
</dbReference>
<keyword evidence="7" id="KW-1133">Transmembrane helix</keyword>
<dbReference type="Gene3D" id="1.10.530.10">
    <property type="match status" value="1"/>
</dbReference>
<reference evidence="9" key="1">
    <citation type="submission" date="2021-03" db="EMBL/GenBank/DDBJ databases">
        <title>Whole genome sequence of Streptomyces bomunensis MMS17-BM035.</title>
        <authorList>
            <person name="Lee J.H."/>
        </authorList>
    </citation>
    <scope>NUCLEOTIDE SEQUENCE</scope>
    <source>
        <strain evidence="9">MMS17-BM035</strain>
    </source>
</reference>
<evidence type="ECO:0000256" key="6">
    <source>
        <dbReference type="SAM" id="MobiDB-lite"/>
    </source>
</evidence>
<dbReference type="InterPro" id="IPR013517">
    <property type="entry name" value="FG-GAP"/>
</dbReference>
<evidence type="ECO:0000256" key="5">
    <source>
        <dbReference type="ARBA" id="ARBA00023316"/>
    </source>
</evidence>
<comment type="caution">
    <text evidence="9">The sequence shown here is derived from an EMBL/GenBank/DDBJ whole genome shotgun (WGS) entry which is preliminary data.</text>
</comment>
<evidence type="ECO:0000256" key="3">
    <source>
        <dbReference type="ARBA" id="ARBA00022729"/>
    </source>
</evidence>
<keyword evidence="7" id="KW-0472">Membrane</keyword>
<dbReference type="EC" id="3.5.1.28" evidence="2"/>
<keyword evidence="10" id="KW-1185">Reference proteome</keyword>
<organism evidence="9 10">
    <name type="scientific">Streptomyces montanisoli</name>
    <dbReference type="NCBI Taxonomy" id="2798581"/>
    <lineage>
        <taxon>Bacteria</taxon>
        <taxon>Bacillati</taxon>
        <taxon>Actinomycetota</taxon>
        <taxon>Actinomycetes</taxon>
        <taxon>Kitasatosporales</taxon>
        <taxon>Streptomycetaceae</taxon>
        <taxon>Streptomyces</taxon>
    </lineage>
</organism>
<dbReference type="RefSeq" id="WP_209338874.1">
    <property type="nucleotide sequence ID" value="NZ_JAGIQL010000015.1"/>
</dbReference>
<dbReference type="Proteomes" id="UP000670475">
    <property type="component" value="Unassembled WGS sequence"/>
</dbReference>
<protein>
    <recommendedName>
        <fullName evidence="2">N-acetylmuramoyl-L-alanine amidase</fullName>
        <ecNumber evidence="2">3.5.1.28</ecNumber>
    </recommendedName>
</protein>
<dbReference type="SUPFAM" id="SSF55846">
    <property type="entry name" value="N-acetylmuramoyl-L-alanine amidase-like"/>
    <property type="match status" value="1"/>
</dbReference>
<accession>A0A940MA02</accession>